<proteinExistence type="predicted"/>
<reference evidence="2 3" key="1">
    <citation type="journal article" date="2018" name="Front. Plant Sci.">
        <title>Red Clover (Trifolium pratense) and Zigzag Clover (T. medium) - A Picture of Genomic Similarities and Differences.</title>
        <authorList>
            <person name="Dluhosova J."/>
            <person name="Istvanek J."/>
            <person name="Nedelnik J."/>
            <person name="Repkova J."/>
        </authorList>
    </citation>
    <scope>NUCLEOTIDE SEQUENCE [LARGE SCALE GENOMIC DNA]</scope>
    <source>
        <strain evidence="3">cv. 10/8</strain>
        <tissue evidence="2">Leaf</tissue>
    </source>
</reference>
<feature type="region of interest" description="Disordered" evidence="1">
    <location>
        <begin position="82"/>
        <end position="110"/>
    </location>
</feature>
<evidence type="ECO:0000313" key="3">
    <source>
        <dbReference type="Proteomes" id="UP000265520"/>
    </source>
</evidence>
<protein>
    <submittedName>
        <fullName evidence="2">Uncharacterized protein</fullName>
    </submittedName>
</protein>
<name>A0A392QVQ6_9FABA</name>
<dbReference type="Proteomes" id="UP000265520">
    <property type="component" value="Unassembled WGS sequence"/>
</dbReference>
<keyword evidence="3" id="KW-1185">Reference proteome</keyword>
<dbReference type="EMBL" id="LXQA010165777">
    <property type="protein sequence ID" value="MCI28443.1"/>
    <property type="molecule type" value="Genomic_DNA"/>
</dbReference>
<evidence type="ECO:0000313" key="2">
    <source>
        <dbReference type="EMBL" id="MCI28443.1"/>
    </source>
</evidence>
<organism evidence="2 3">
    <name type="scientific">Trifolium medium</name>
    <dbReference type="NCBI Taxonomy" id="97028"/>
    <lineage>
        <taxon>Eukaryota</taxon>
        <taxon>Viridiplantae</taxon>
        <taxon>Streptophyta</taxon>
        <taxon>Embryophyta</taxon>
        <taxon>Tracheophyta</taxon>
        <taxon>Spermatophyta</taxon>
        <taxon>Magnoliopsida</taxon>
        <taxon>eudicotyledons</taxon>
        <taxon>Gunneridae</taxon>
        <taxon>Pentapetalae</taxon>
        <taxon>rosids</taxon>
        <taxon>fabids</taxon>
        <taxon>Fabales</taxon>
        <taxon>Fabaceae</taxon>
        <taxon>Papilionoideae</taxon>
        <taxon>50 kb inversion clade</taxon>
        <taxon>NPAAA clade</taxon>
        <taxon>Hologalegina</taxon>
        <taxon>IRL clade</taxon>
        <taxon>Trifolieae</taxon>
        <taxon>Trifolium</taxon>
    </lineage>
</organism>
<dbReference type="AlphaFoldDB" id="A0A392QVQ6"/>
<comment type="caution">
    <text evidence="2">The sequence shown here is derived from an EMBL/GenBank/DDBJ whole genome shotgun (WGS) entry which is preliminary data.</text>
</comment>
<feature type="compositionally biased region" description="Polar residues" evidence="1">
    <location>
        <begin position="82"/>
        <end position="96"/>
    </location>
</feature>
<sequence>MSKSKEVGQARRPNSFFDRDKGELKGCVYSDGPINVYNKLNFGPKSVSTPRKHQHALKKKEKLNFLPILPSASLRRQQQLANSLKSRQARSTSTPFVTCPTHPDGAQNSS</sequence>
<evidence type="ECO:0000256" key="1">
    <source>
        <dbReference type="SAM" id="MobiDB-lite"/>
    </source>
</evidence>
<accession>A0A392QVQ6</accession>